<dbReference type="AlphaFoldDB" id="A0A1I0SFG2"/>
<name>A0A1I0SFG2_9NOCA</name>
<evidence type="ECO:0000313" key="1">
    <source>
        <dbReference type="EMBL" id="SFA38163.1"/>
    </source>
</evidence>
<gene>
    <name evidence="1" type="ORF">SAMN05444374_10179</name>
</gene>
<protein>
    <submittedName>
        <fullName evidence="1">Uncharacterized protein</fullName>
    </submittedName>
</protein>
<proteinExistence type="predicted"/>
<dbReference type="GeneID" id="85487810"/>
<dbReference type="RefSeq" id="WP_156511595.1">
    <property type="nucleotide sequence ID" value="NZ_FOJN01000001.1"/>
</dbReference>
<accession>A0A1I0SFG2</accession>
<sequence length="54" mass="6225">MSVDDIYLLLEDHMIDGYSHDRALECRCGESFRGSHVNDQHTLHIATCIHEAIR</sequence>
<reference evidence="1 2" key="1">
    <citation type="submission" date="2016-10" db="EMBL/GenBank/DDBJ databases">
        <authorList>
            <person name="de Groot N.N."/>
        </authorList>
    </citation>
    <scope>NUCLEOTIDE SEQUENCE [LARGE SCALE GENOMIC DNA]</scope>
    <source>
        <strain evidence="1 2">DSM 44908</strain>
    </source>
</reference>
<dbReference type="EMBL" id="FOJN01000001">
    <property type="protein sequence ID" value="SFA38163.1"/>
    <property type="molecule type" value="Genomic_DNA"/>
</dbReference>
<evidence type="ECO:0000313" key="2">
    <source>
        <dbReference type="Proteomes" id="UP000182054"/>
    </source>
</evidence>
<organism evidence="1 2">
    <name type="scientific">Rhodococcoides kroppenstedtii</name>
    <dbReference type="NCBI Taxonomy" id="293050"/>
    <lineage>
        <taxon>Bacteria</taxon>
        <taxon>Bacillati</taxon>
        <taxon>Actinomycetota</taxon>
        <taxon>Actinomycetes</taxon>
        <taxon>Mycobacteriales</taxon>
        <taxon>Nocardiaceae</taxon>
        <taxon>Rhodococcoides</taxon>
    </lineage>
</organism>
<dbReference type="Proteomes" id="UP000182054">
    <property type="component" value="Unassembled WGS sequence"/>
</dbReference>